<dbReference type="RefSeq" id="XP_062789755.1">
    <property type="nucleotide sequence ID" value="XM_062933704.1"/>
</dbReference>
<feature type="compositionally biased region" description="Low complexity" evidence="1">
    <location>
        <begin position="392"/>
        <end position="404"/>
    </location>
</feature>
<protein>
    <recommendedName>
        <fullName evidence="4">BED-type domain-containing protein</fullName>
    </recommendedName>
</protein>
<feature type="region of interest" description="Disordered" evidence="1">
    <location>
        <begin position="380"/>
        <end position="551"/>
    </location>
</feature>
<feature type="compositionally biased region" description="Acidic residues" evidence="1">
    <location>
        <begin position="82"/>
        <end position="92"/>
    </location>
</feature>
<feature type="region of interest" description="Disordered" evidence="1">
    <location>
        <begin position="314"/>
        <end position="352"/>
    </location>
</feature>
<feature type="compositionally biased region" description="Low complexity" evidence="1">
    <location>
        <begin position="201"/>
        <end position="211"/>
    </location>
</feature>
<evidence type="ECO:0000256" key="1">
    <source>
        <dbReference type="SAM" id="MobiDB-lite"/>
    </source>
</evidence>
<feature type="compositionally biased region" description="Acidic residues" evidence="1">
    <location>
        <begin position="522"/>
        <end position="531"/>
    </location>
</feature>
<feature type="compositionally biased region" description="Low complexity" evidence="1">
    <location>
        <begin position="172"/>
        <end position="190"/>
    </location>
</feature>
<reference evidence="2 3" key="1">
    <citation type="submission" date="2024-01" db="EMBL/GenBank/DDBJ databases">
        <title>Comparative genomics of Cryptococcus and Kwoniella reveals pathogenesis evolution and contrasting modes of karyotype evolution via chromosome fusion or intercentromeric recombination.</title>
        <authorList>
            <person name="Coelho M.A."/>
            <person name="David-Palma M."/>
            <person name="Shea T."/>
            <person name="Bowers K."/>
            <person name="McGinley-Smith S."/>
            <person name="Mohammad A.W."/>
            <person name="Gnirke A."/>
            <person name="Yurkov A.M."/>
            <person name="Nowrousian M."/>
            <person name="Sun S."/>
            <person name="Cuomo C.A."/>
            <person name="Heitman J."/>
        </authorList>
    </citation>
    <scope>NUCLEOTIDE SEQUENCE [LARGE SCALE GENOMIC DNA]</scope>
    <source>
        <strain evidence="2">CBS 11374</strain>
    </source>
</reference>
<feature type="region of interest" description="Disordered" evidence="1">
    <location>
        <begin position="106"/>
        <end position="134"/>
    </location>
</feature>
<gene>
    <name evidence="2" type="ORF">IL334_001956</name>
</gene>
<feature type="compositionally biased region" description="Polar residues" evidence="1">
    <location>
        <begin position="416"/>
        <end position="427"/>
    </location>
</feature>
<dbReference type="EMBL" id="CP141882">
    <property type="protein sequence ID" value="WRT65015.1"/>
    <property type="molecule type" value="Genomic_DNA"/>
</dbReference>
<proteinExistence type="predicted"/>
<keyword evidence="3" id="KW-1185">Reference proteome</keyword>
<feature type="region of interest" description="Disordered" evidence="1">
    <location>
        <begin position="1"/>
        <end position="94"/>
    </location>
</feature>
<feature type="compositionally biased region" description="Acidic residues" evidence="1">
    <location>
        <begin position="494"/>
        <end position="504"/>
    </location>
</feature>
<feature type="compositionally biased region" description="Low complexity" evidence="1">
    <location>
        <begin position="454"/>
        <end position="476"/>
    </location>
</feature>
<feature type="region of interest" description="Disordered" evidence="1">
    <location>
        <begin position="146"/>
        <end position="211"/>
    </location>
</feature>
<accession>A0ABZ1CUZ0</accession>
<feature type="compositionally biased region" description="Low complexity" evidence="1">
    <location>
        <begin position="320"/>
        <end position="329"/>
    </location>
</feature>
<dbReference type="Proteomes" id="UP001329825">
    <property type="component" value="Chromosome 2"/>
</dbReference>
<evidence type="ECO:0008006" key="4">
    <source>
        <dbReference type="Google" id="ProtNLM"/>
    </source>
</evidence>
<feature type="compositionally biased region" description="Low complexity" evidence="1">
    <location>
        <begin position="338"/>
        <end position="349"/>
    </location>
</feature>
<feature type="compositionally biased region" description="Basic and acidic residues" evidence="1">
    <location>
        <begin position="532"/>
        <end position="548"/>
    </location>
</feature>
<evidence type="ECO:0000313" key="2">
    <source>
        <dbReference type="EMBL" id="WRT65015.1"/>
    </source>
</evidence>
<evidence type="ECO:0000313" key="3">
    <source>
        <dbReference type="Proteomes" id="UP001329825"/>
    </source>
</evidence>
<organism evidence="2 3">
    <name type="scientific">Kwoniella shivajii</name>
    <dbReference type="NCBI Taxonomy" id="564305"/>
    <lineage>
        <taxon>Eukaryota</taxon>
        <taxon>Fungi</taxon>
        <taxon>Dikarya</taxon>
        <taxon>Basidiomycota</taxon>
        <taxon>Agaricomycotina</taxon>
        <taxon>Tremellomycetes</taxon>
        <taxon>Tremellales</taxon>
        <taxon>Cryptococcaceae</taxon>
        <taxon>Kwoniella</taxon>
    </lineage>
</organism>
<name>A0ABZ1CUZ0_9TREE</name>
<dbReference type="GeneID" id="87954087"/>
<feature type="compositionally biased region" description="Polar residues" evidence="1">
    <location>
        <begin position="12"/>
        <end position="22"/>
    </location>
</feature>
<feature type="compositionally biased region" description="Polar residues" evidence="1">
    <location>
        <begin position="438"/>
        <end position="449"/>
    </location>
</feature>
<sequence length="587" mass="63731">MSSVPPPKGLIQNPSNSSTSSDEPIIIEQPLFQPGPSSASASLTRRRSRPLPRKASSINNGNGNGNGKARERGKRKSINLVELEDDEDDDDIPIFVGSTFDKYKYTSKNISTISSRSPSLTPGPGPGPGPASSAKSRMIFDVDAVDTKTSSVSKPIPSPNANSRSKSRSKIRTSSISSPITSMSNPPNNKGKGKGNDYSSTTTTTTTMTTTTPALPLLPDLALEPLPVPAWLGKTAILLQLNCCAVCKVRFKKTDSGAARWRHMSTCRPPLYRPPNPPPDLQRLIHESLHSQHSASKEPTSLLDLHVRQASLTIEPDEITSQSPSSSVKGGKKKKVSQKQQQQQQQTPKLIGLKSVTSVKATSERDDENWQIEINNRLKEFIGPPSSPPSELPYSPCHSHSHSPSPSPSRSPSPTIRLSSTGDNSATIDDHDEDHLLPSTQPLGESSLAQLYAKPNTNPTTCTSPSRSPSKSKSPITPSPPSSQNKVSIHSLSDQEEEVAEEAEIQLPPSSQKRSLSQRIDSDEEDDDDTVEETKRRLPFRTRGDSHVEGSLSDRINHRSTIPLGWGESIIFQNEVERNGGWTRGFV</sequence>
<feature type="compositionally biased region" description="Polar residues" evidence="1">
    <location>
        <begin position="508"/>
        <end position="519"/>
    </location>
</feature>